<dbReference type="PANTHER" id="PTHR42870">
    <property type="entry name" value="ACETYL-COA C-ACETYLTRANSFERASE"/>
    <property type="match status" value="1"/>
</dbReference>
<dbReference type="Proteomes" id="UP000030671">
    <property type="component" value="Unassembled WGS sequence"/>
</dbReference>
<dbReference type="SUPFAM" id="SSF53901">
    <property type="entry name" value="Thiolase-like"/>
    <property type="match status" value="2"/>
</dbReference>
<evidence type="ECO:0000256" key="1">
    <source>
        <dbReference type="ARBA" id="ARBA00022679"/>
    </source>
</evidence>
<name>W4KRZ1_HETIT</name>
<protein>
    <recommendedName>
        <fullName evidence="6">Thiolase-like protein</fullName>
    </recommendedName>
</protein>
<dbReference type="InterPro" id="IPR020616">
    <property type="entry name" value="Thiolase_N"/>
</dbReference>
<evidence type="ECO:0008006" key="6">
    <source>
        <dbReference type="Google" id="ProtNLM"/>
    </source>
</evidence>
<dbReference type="InterPro" id="IPR020615">
    <property type="entry name" value="Thiolase_acyl_enz_int_AS"/>
</dbReference>
<accession>W4KRZ1</accession>
<evidence type="ECO:0000259" key="2">
    <source>
        <dbReference type="Pfam" id="PF00108"/>
    </source>
</evidence>
<dbReference type="InterPro" id="IPR055140">
    <property type="entry name" value="Thiolase_C_2"/>
</dbReference>
<dbReference type="PANTHER" id="PTHR42870:SF1">
    <property type="entry name" value="NON-SPECIFIC LIPID-TRANSFER PROTEIN-LIKE 2"/>
    <property type="match status" value="1"/>
</dbReference>
<dbReference type="AlphaFoldDB" id="W4KRZ1"/>
<dbReference type="Pfam" id="PF22691">
    <property type="entry name" value="Thiolase_C_1"/>
    <property type="match status" value="1"/>
</dbReference>
<feature type="domain" description="Thiolase C-terminal" evidence="3">
    <location>
        <begin position="273"/>
        <end position="381"/>
    </location>
</feature>
<reference evidence="4 5" key="1">
    <citation type="journal article" date="2012" name="New Phytol.">
        <title>Insight into trade-off between wood decay and parasitism from the genome of a fungal forest pathogen.</title>
        <authorList>
            <person name="Olson A."/>
            <person name="Aerts A."/>
            <person name="Asiegbu F."/>
            <person name="Belbahri L."/>
            <person name="Bouzid O."/>
            <person name="Broberg A."/>
            <person name="Canback B."/>
            <person name="Coutinho P.M."/>
            <person name="Cullen D."/>
            <person name="Dalman K."/>
            <person name="Deflorio G."/>
            <person name="van Diepen L.T."/>
            <person name="Dunand C."/>
            <person name="Duplessis S."/>
            <person name="Durling M."/>
            <person name="Gonthier P."/>
            <person name="Grimwood J."/>
            <person name="Fossdal C.G."/>
            <person name="Hansson D."/>
            <person name="Henrissat B."/>
            <person name="Hietala A."/>
            <person name="Himmelstrand K."/>
            <person name="Hoffmeister D."/>
            <person name="Hogberg N."/>
            <person name="James T.Y."/>
            <person name="Karlsson M."/>
            <person name="Kohler A."/>
            <person name="Kues U."/>
            <person name="Lee Y.H."/>
            <person name="Lin Y.C."/>
            <person name="Lind M."/>
            <person name="Lindquist E."/>
            <person name="Lombard V."/>
            <person name="Lucas S."/>
            <person name="Lunden K."/>
            <person name="Morin E."/>
            <person name="Murat C."/>
            <person name="Park J."/>
            <person name="Raffaello T."/>
            <person name="Rouze P."/>
            <person name="Salamov A."/>
            <person name="Schmutz J."/>
            <person name="Solheim H."/>
            <person name="Stahlberg J."/>
            <person name="Velez H."/>
            <person name="de Vries R.P."/>
            <person name="Wiebenga A."/>
            <person name="Woodward S."/>
            <person name="Yakovlev I."/>
            <person name="Garbelotto M."/>
            <person name="Martin F."/>
            <person name="Grigoriev I.V."/>
            <person name="Stenlid J."/>
        </authorList>
    </citation>
    <scope>NUCLEOTIDE SEQUENCE [LARGE SCALE GENOMIC DNA]</scope>
    <source>
        <strain evidence="4 5">TC 32-1</strain>
    </source>
</reference>
<dbReference type="InterPro" id="IPR016039">
    <property type="entry name" value="Thiolase-like"/>
</dbReference>
<dbReference type="NCBIfam" id="NF006102">
    <property type="entry name" value="PRK08256.1"/>
    <property type="match status" value="1"/>
</dbReference>
<dbReference type="PROSITE" id="PS00098">
    <property type="entry name" value="THIOLASE_1"/>
    <property type="match status" value="1"/>
</dbReference>
<dbReference type="GO" id="GO:0016747">
    <property type="term" value="F:acyltransferase activity, transferring groups other than amino-acyl groups"/>
    <property type="evidence" value="ECO:0007669"/>
    <property type="project" value="InterPro"/>
</dbReference>
<gene>
    <name evidence="4" type="ORF">HETIRDRAFT_470027</name>
</gene>
<dbReference type="Gene3D" id="3.40.47.10">
    <property type="match status" value="1"/>
</dbReference>
<dbReference type="eggNOG" id="KOG1406">
    <property type="taxonomic scope" value="Eukaryota"/>
</dbReference>
<organism evidence="4 5">
    <name type="scientific">Heterobasidion irregulare (strain TC 32-1)</name>
    <dbReference type="NCBI Taxonomy" id="747525"/>
    <lineage>
        <taxon>Eukaryota</taxon>
        <taxon>Fungi</taxon>
        <taxon>Dikarya</taxon>
        <taxon>Basidiomycota</taxon>
        <taxon>Agaricomycotina</taxon>
        <taxon>Agaricomycetes</taxon>
        <taxon>Russulales</taxon>
        <taxon>Bondarzewiaceae</taxon>
        <taxon>Heterobasidion</taxon>
        <taxon>Heterobasidion annosum species complex</taxon>
    </lineage>
</organism>
<dbReference type="HOGENOM" id="CLU_035425_0_1_1"/>
<evidence type="ECO:0000313" key="4">
    <source>
        <dbReference type="EMBL" id="ETW87821.1"/>
    </source>
</evidence>
<dbReference type="InParanoid" id="W4KRZ1"/>
<evidence type="ECO:0000313" key="5">
    <source>
        <dbReference type="Proteomes" id="UP000030671"/>
    </source>
</evidence>
<dbReference type="KEGG" id="hir:HETIRDRAFT_470027"/>
<dbReference type="CDD" id="cd00829">
    <property type="entry name" value="SCP-x_thiolase"/>
    <property type="match status" value="1"/>
</dbReference>
<feature type="domain" description="Thiolase N-terminal" evidence="2">
    <location>
        <begin position="8"/>
        <end position="234"/>
    </location>
</feature>
<dbReference type="GeneID" id="20677322"/>
<dbReference type="STRING" id="747525.W4KRZ1"/>
<dbReference type="EMBL" id="KI925454">
    <property type="protein sequence ID" value="ETW87821.1"/>
    <property type="molecule type" value="Genomic_DNA"/>
</dbReference>
<sequence>MPRPQERVFIIGAGCTAFIKPRGLRSTNDMGLEAATKALLDAGITYDHIEHAFAGYCYGDSTSGQAALYNLGLTGIPVTNVNNNCSTGSTALLHAANLIRGGLARCTLALGFERMAPGSLGSHWPDRENPMQALNAADARAEARLGKNHGPGAPRMFSNGAQEYFELYGGDITHLAKIASKNHKHSVNNPYSQFRDGWSEEQVLNAQKITNQLTKYMCSPTSDGAACCIVASEDFVHEHGLENQAIEIVAQALTTDGPDAFDGKSAMDVVGYGMSKRCADAVFKQAGFGEGEGRDLVGVVELHDCFAANELITYPALGLCSLEDAYKFVERADNTYGGKYVVNPSGGLEAKGHPLGATGVGMHFYIAMQLRNWAGPMQAPGLFDIPDKRGKYGLVHNVGLGGAVVVSLLRRPEFYKEGGKDGRDRLGYNHAHVCKPITRSDFDKAKAKSTSEQVLQFAKL</sequence>
<dbReference type="OrthoDB" id="542135at2759"/>
<dbReference type="RefSeq" id="XP_009541679.1">
    <property type="nucleotide sequence ID" value="XM_009543384.1"/>
</dbReference>
<evidence type="ECO:0000259" key="3">
    <source>
        <dbReference type="Pfam" id="PF22691"/>
    </source>
</evidence>
<keyword evidence="5" id="KW-1185">Reference proteome</keyword>
<proteinExistence type="predicted"/>
<dbReference type="Pfam" id="PF00108">
    <property type="entry name" value="Thiolase_N"/>
    <property type="match status" value="1"/>
</dbReference>
<keyword evidence="1" id="KW-0808">Transferase</keyword>